<keyword evidence="1" id="KW-0812">Transmembrane</keyword>
<dbReference type="Pfam" id="PF04854">
    <property type="entry name" value="DUF624"/>
    <property type="match status" value="1"/>
</dbReference>
<evidence type="ECO:0000313" key="3">
    <source>
        <dbReference type="Proteomes" id="UP000029833"/>
    </source>
</evidence>
<keyword evidence="3" id="KW-1185">Reference proteome</keyword>
<sequence length="232" mass="24570">MSGVTAREQPGEIGTGVLARASATAYWYLVVEALLVLTAAPGLLALPLLARDASNVPLVALALVPLGPALSAGLFALRAYRRDPDLRPAGHFWRGYRLNWLDVLRFWVPFLVVMAVLATNLTHLGSVPGGPVLAPLLGLLTLGLALWCAHMLVLVSLFSFRTRDAARLAAFFLARRPGVTLGAASLGVLATGTVLFASDWVLALLASVMLGLLLRNAGPMVADVEERFVAQA</sequence>
<gene>
    <name evidence="2" type="ORF">Q760_02675</name>
</gene>
<feature type="transmembrane region" description="Helical" evidence="1">
    <location>
        <begin position="181"/>
        <end position="214"/>
    </location>
</feature>
<evidence type="ECO:0000313" key="2">
    <source>
        <dbReference type="EMBL" id="KGM01265.1"/>
    </source>
</evidence>
<dbReference type="RefSeq" id="WP_034632980.1">
    <property type="nucleotide sequence ID" value="NZ_AXNT01000118.1"/>
</dbReference>
<dbReference type="STRING" id="1408250.Q760_02675"/>
<feature type="transmembrane region" description="Helical" evidence="1">
    <location>
        <begin position="26"/>
        <end position="50"/>
    </location>
</feature>
<dbReference type="AlphaFoldDB" id="A0A0A0B354"/>
<reference evidence="2 3" key="1">
    <citation type="submission" date="2013-10" db="EMBL/GenBank/DDBJ databases">
        <authorList>
            <person name="Wang G."/>
            <person name="Zhuang W."/>
        </authorList>
    </citation>
    <scope>NUCLEOTIDE SEQUENCE [LARGE SCALE GENOMIC DNA]</scope>
    <source>
        <strain evidence="2 3">DSM 20118</strain>
    </source>
</reference>
<feature type="transmembrane region" description="Helical" evidence="1">
    <location>
        <begin position="98"/>
        <end position="117"/>
    </location>
</feature>
<protein>
    <recommendedName>
        <fullName evidence="4">DUF624 domain-containing protein</fullName>
    </recommendedName>
</protein>
<dbReference type="EMBL" id="AXNT01000118">
    <property type="protein sequence ID" value="KGM01265.1"/>
    <property type="molecule type" value="Genomic_DNA"/>
</dbReference>
<feature type="transmembrane region" description="Helical" evidence="1">
    <location>
        <begin position="56"/>
        <end position="77"/>
    </location>
</feature>
<proteinExistence type="predicted"/>
<dbReference type="Proteomes" id="UP000029833">
    <property type="component" value="Unassembled WGS sequence"/>
</dbReference>
<accession>A0A0A0B354</accession>
<keyword evidence="1" id="KW-1133">Transmembrane helix</keyword>
<name>A0A0A0B354_9CELL</name>
<evidence type="ECO:0000256" key="1">
    <source>
        <dbReference type="SAM" id="Phobius"/>
    </source>
</evidence>
<dbReference type="InterPro" id="IPR006938">
    <property type="entry name" value="DUF624"/>
</dbReference>
<feature type="transmembrane region" description="Helical" evidence="1">
    <location>
        <begin position="137"/>
        <end position="160"/>
    </location>
</feature>
<organism evidence="2 3">
    <name type="scientific">Cellulomonas cellasea DSM 20118</name>
    <dbReference type="NCBI Taxonomy" id="1408250"/>
    <lineage>
        <taxon>Bacteria</taxon>
        <taxon>Bacillati</taxon>
        <taxon>Actinomycetota</taxon>
        <taxon>Actinomycetes</taxon>
        <taxon>Micrococcales</taxon>
        <taxon>Cellulomonadaceae</taxon>
        <taxon>Cellulomonas</taxon>
    </lineage>
</organism>
<keyword evidence="1" id="KW-0472">Membrane</keyword>
<dbReference type="OrthoDB" id="4211860at2"/>
<evidence type="ECO:0008006" key="4">
    <source>
        <dbReference type="Google" id="ProtNLM"/>
    </source>
</evidence>
<comment type="caution">
    <text evidence="2">The sequence shown here is derived from an EMBL/GenBank/DDBJ whole genome shotgun (WGS) entry which is preliminary data.</text>
</comment>